<feature type="transmembrane region" description="Helical" evidence="8">
    <location>
        <begin position="317"/>
        <end position="338"/>
    </location>
</feature>
<feature type="region of interest" description="Disordered" evidence="7">
    <location>
        <begin position="826"/>
        <end position="846"/>
    </location>
</feature>
<feature type="transmembrane region" description="Helical" evidence="8">
    <location>
        <begin position="280"/>
        <end position="305"/>
    </location>
</feature>
<dbReference type="Pfam" id="PF21082">
    <property type="entry name" value="MS_channel_3rd"/>
    <property type="match status" value="1"/>
</dbReference>
<keyword evidence="3" id="KW-1003">Cell membrane</keyword>
<feature type="transmembrane region" description="Helical" evidence="8">
    <location>
        <begin position="359"/>
        <end position="376"/>
    </location>
</feature>
<keyword evidence="4 8" id="KW-0812">Transmembrane</keyword>
<feature type="transmembrane region" description="Helical" evidence="8">
    <location>
        <begin position="547"/>
        <end position="580"/>
    </location>
</feature>
<dbReference type="InterPro" id="IPR006685">
    <property type="entry name" value="MscS_channel_2nd"/>
</dbReference>
<comment type="similarity">
    <text evidence="2">Belongs to the MscS (TC 1.A.23) family.</text>
</comment>
<dbReference type="InterPro" id="IPR006686">
    <property type="entry name" value="MscS_channel_CS"/>
</dbReference>
<dbReference type="Pfam" id="PF12607">
    <property type="entry name" value="DUF3772"/>
    <property type="match status" value="1"/>
</dbReference>
<dbReference type="Gene3D" id="1.10.287.1260">
    <property type="match status" value="1"/>
</dbReference>
<dbReference type="GO" id="GO:0008381">
    <property type="term" value="F:mechanosensitive monoatomic ion channel activity"/>
    <property type="evidence" value="ECO:0007669"/>
    <property type="project" value="UniProtKB-ARBA"/>
</dbReference>
<dbReference type="SUPFAM" id="SSF50182">
    <property type="entry name" value="Sm-like ribonucleoproteins"/>
    <property type="match status" value="1"/>
</dbReference>
<evidence type="ECO:0000259" key="9">
    <source>
        <dbReference type="Pfam" id="PF00924"/>
    </source>
</evidence>
<dbReference type="InterPro" id="IPR052702">
    <property type="entry name" value="MscS-like_channel"/>
</dbReference>
<dbReference type="AlphaFoldDB" id="A0A3D9ZDH1"/>
<dbReference type="Pfam" id="PF00924">
    <property type="entry name" value="MS_channel_2nd"/>
    <property type="match status" value="1"/>
</dbReference>
<dbReference type="InterPro" id="IPR023408">
    <property type="entry name" value="MscS_beta-dom_sf"/>
</dbReference>
<evidence type="ECO:0000256" key="6">
    <source>
        <dbReference type="ARBA" id="ARBA00023136"/>
    </source>
</evidence>
<feature type="region of interest" description="Disordered" evidence="7">
    <location>
        <begin position="1"/>
        <end position="29"/>
    </location>
</feature>
<evidence type="ECO:0000313" key="13">
    <source>
        <dbReference type="Proteomes" id="UP000256900"/>
    </source>
</evidence>
<feature type="transmembrane region" description="Helical" evidence="8">
    <location>
        <begin position="388"/>
        <end position="409"/>
    </location>
</feature>
<evidence type="ECO:0000256" key="5">
    <source>
        <dbReference type="ARBA" id="ARBA00022989"/>
    </source>
</evidence>
<evidence type="ECO:0000256" key="2">
    <source>
        <dbReference type="ARBA" id="ARBA00008017"/>
    </source>
</evidence>
<dbReference type="InterPro" id="IPR049278">
    <property type="entry name" value="MS_channel_C"/>
</dbReference>
<dbReference type="Gene3D" id="3.30.70.100">
    <property type="match status" value="1"/>
</dbReference>
<dbReference type="PANTHER" id="PTHR30347">
    <property type="entry name" value="POTASSIUM CHANNEL RELATED"/>
    <property type="match status" value="1"/>
</dbReference>
<evidence type="ECO:0000256" key="1">
    <source>
        <dbReference type="ARBA" id="ARBA00004651"/>
    </source>
</evidence>
<evidence type="ECO:0000313" key="12">
    <source>
        <dbReference type="EMBL" id="REF89506.1"/>
    </source>
</evidence>
<dbReference type="Proteomes" id="UP000256900">
    <property type="component" value="Unassembled WGS sequence"/>
</dbReference>
<evidence type="ECO:0000256" key="8">
    <source>
        <dbReference type="SAM" id="Phobius"/>
    </source>
</evidence>
<feature type="transmembrane region" description="Helical" evidence="8">
    <location>
        <begin position="465"/>
        <end position="485"/>
    </location>
</feature>
<comment type="subcellular location">
    <subcellularLocation>
        <location evidence="1">Cell membrane</location>
        <topology evidence="1">Multi-pass membrane protein</topology>
    </subcellularLocation>
</comment>
<evidence type="ECO:0000259" key="11">
    <source>
        <dbReference type="Pfam" id="PF21082"/>
    </source>
</evidence>
<feature type="domain" description="Mechanosensitive ion channel MscS" evidence="9">
    <location>
        <begin position="651"/>
        <end position="717"/>
    </location>
</feature>
<evidence type="ECO:0000256" key="3">
    <source>
        <dbReference type="ARBA" id="ARBA00022475"/>
    </source>
</evidence>
<keyword evidence="13" id="KW-1185">Reference proteome</keyword>
<proteinExistence type="inferred from homology"/>
<feature type="transmembrane region" description="Helical" evidence="8">
    <location>
        <begin position="610"/>
        <end position="628"/>
    </location>
</feature>
<dbReference type="PANTHER" id="PTHR30347:SF9">
    <property type="entry name" value="MINICONDUCTANCE MECHANOSENSITIVE CHANNEL MSCM"/>
    <property type="match status" value="1"/>
</dbReference>
<dbReference type="OrthoDB" id="9799209at2"/>
<dbReference type="InterPro" id="IPR022249">
    <property type="entry name" value="DUF3772"/>
</dbReference>
<feature type="domain" description="Mechanosensitive ion channel MscS C-terminal" evidence="11">
    <location>
        <begin position="724"/>
        <end position="803"/>
    </location>
</feature>
<dbReference type="InterPro" id="IPR010920">
    <property type="entry name" value="LSM_dom_sf"/>
</dbReference>
<dbReference type="SUPFAM" id="SSF82861">
    <property type="entry name" value="Mechanosensitive channel protein MscS (YggB), transmembrane region"/>
    <property type="match status" value="1"/>
</dbReference>
<feature type="transmembrane region" description="Helical" evidence="8">
    <location>
        <begin position="634"/>
        <end position="663"/>
    </location>
</feature>
<dbReference type="InterPro" id="IPR011014">
    <property type="entry name" value="MscS_channel_TM-2"/>
</dbReference>
<feature type="transmembrane region" description="Helical" evidence="8">
    <location>
        <begin position="232"/>
        <end position="251"/>
    </location>
</feature>
<dbReference type="InterPro" id="IPR011066">
    <property type="entry name" value="MscS_channel_C_sf"/>
</dbReference>
<sequence length="846" mass="91666">MKPPSFPANRADRRPAPLAARGPRSEPVPLTLPRLSRHILVVFALWLGASLAAQADTFNDLDSAQLDTAAKSLQDLDTTLQQPGLSKDTLQKLQDETQPLALSLQRVLDHLTPRLAAQKAQLDQLGAPPAPKAAPEAPDVAAERVTRQKAFDDLDALIKRANLLIVQNQQAQAMIAARLRARLAASLLQRESSLASPALWQKALGELPGDVTTLRDMAGAWLAQTNATLAGWRAPMFWGLLAAVVALYWPVTRGTRRVAFRRPTTEPPTPLQKILAAWRVFFVVAAFPLAAVVIIGALAQGFGIIDIDLKSQPLVRAFFFAALRIEIAAGLAQALLAPGRHEWRLLNVDDGTATQVQRTILIVTAVVSFGRIAASLGELEQASGTTQIFLRGLCAFAAAIAITTALWIGQKDEDETEQVFGPRTSQTVNWFGLLRTILWAVVLLIFAACLGGYLTLSSFMVDQVIWIGGVGAFATMLVMLIDCTLGRGMTGTSAFGHRAMLSTGLSREAFEQFAILTSGIARVVIFITAVLAALAPWGVQSADITGYLYAAFFGFKIGDVTISLSRVFFTLVVFLAAYAATRAVERWLEVSFLPHTRLDFGLRNAIKTSIGYVGRILALGLALAYLGVDFAKIAIVAGALSVGIGFGLQSIVNNFVSGLILLWERAIRVGDWISVGSNEGIVRRINVRSTEIETFDRAAVVIPNSDLVAGVVKNFVRTDKTGRIKLTVPVNMAADPQRVREILLDVAANNKSVLQKPTPLIVFSEMTGTTFNFEFYCYVSDILSVKSITSELNFEIYRRFKKETLFDAPPPVMNVNLPGLESQGFILREPPKAKKPDGPPPGSEPA</sequence>
<dbReference type="SUPFAM" id="SSF82689">
    <property type="entry name" value="Mechanosensitive channel protein MscS (YggB), C-terminal domain"/>
    <property type="match status" value="1"/>
</dbReference>
<comment type="caution">
    <text evidence="12">The sequence shown here is derived from an EMBL/GenBank/DDBJ whole genome shotgun (WGS) entry which is preliminary data.</text>
</comment>
<feature type="transmembrane region" description="Helical" evidence="8">
    <location>
        <begin position="513"/>
        <end position="535"/>
    </location>
</feature>
<name>A0A3D9ZDH1_9HYPH</name>
<keyword evidence="5 8" id="KW-1133">Transmembrane helix</keyword>
<evidence type="ECO:0000256" key="4">
    <source>
        <dbReference type="ARBA" id="ARBA00022692"/>
    </source>
</evidence>
<dbReference type="PROSITE" id="PS01246">
    <property type="entry name" value="UPF0003"/>
    <property type="match status" value="1"/>
</dbReference>
<protein>
    <submittedName>
        <fullName evidence="12">Small-conductance mechanosensitive channel</fullName>
    </submittedName>
</protein>
<organism evidence="12 13">
    <name type="scientific">Methylovirgula ligni</name>
    <dbReference type="NCBI Taxonomy" id="569860"/>
    <lineage>
        <taxon>Bacteria</taxon>
        <taxon>Pseudomonadati</taxon>
        <taxon>Pseudomonadota</taxon>
        <taxon>Alphaproteobacteria</taxon>
        <taxon>Hyphomicrobiales</taxon>
        <taxon>Beijerinckiaceae</taxon>
        <taxon>Methylovirgula</taxon>
    </lineage>
</organism>
<reference evidence="12 13" key="1">
    <citation type="submission" date="2018-08" db="EMBL/GenBank/DDBJ databases">
        <title>Genomic Encyclopedia of Type Strains, Phase IV (KMG-IV): sequencing the most valuable type-strain genomes for metagenomic binning, comparative biology and taxonomic classification.</title>
        <authorList>
            <person name="Goeker M."/>
        </authorList>
    </citation>
    <scope>NUCLEOTIDE SEQUENCE [LARGE SCALE GENOMIC DNA]</scope>
    <source>
        <strain evidence="12 13">BW863</strain>
    </source>
</reference>
<feature type="transmembrane region" description="Helical" evidence="8">
    <location>
        <begin position="430"/>
        <end position="453"/>
    </location>
</feature>
<evidence type="ECO:0000256" key="7">
    <source>
        <dbReference type="SAM" id="MobiDB-lite"/>
    </source>
</evidence>
<dbReference type="EMBL" id="QUMO01000001">
    <property type="protein sequence ID" value="REF89506.1"/>
    <property type="molecule type" value="Genomic_DNA"/>
</dbReference>
<gene>
    <name evidence="12" type="ORF">DES32_0728</name>
</gene>
<accession>A0A3D9ZDH1</accession>
<feature type="domain" description="DUF3772" evidence="10">
    <location>
        <begin position="158"/>
        <end position="216"/>
    </location>
</feature>
<evidence type="ECO:0000259" key="10">
    <source>
        <dbReference type="Pfam" id="PF12607"/>
    </source>
</evidence>
<dbReference type="Gene3D" id="2.30.30.60">
    <property type="match status" value="1"/>
</dbReference>
<keyword evidence="6 8" id="KW-0472">Membrane</keyword>
<dbReference type="GO" id="GO:0005886">
    <property type="term" value="C:plasma membrane"/>
    <property type="evidence" value="ECO:0007669"/>
    <property type="project" value="UniProtKB-SubCell"/>
</dbReference>